<protein>
    <submittedName>
        <fullName evidence="1">Uncharacterized protein</fullName>
    </submittedName>
</protein>
<dbReference type="EMBL" id="VSSQ01008265">
    <property type="protein sequence ID" value="MPM38379.1"/>
    <property type="molecule type" value="Genomic_DNA"/>
</dbReference>
<proteinExistence type="predicted"/>
<evidence type="ECO:0000313" key="1">
    <source>
        <dbReference type="EMBL" id="MPM38379.1"/>
    </source>
</evidence>
<gene>
    <name evidence="1" type="ORF">SDC9_85008</name>
</gene>
<organism evidence="1">
    <name type="scientific">bioreactor metagenome</name>
    <dbReference type="NCBI Taxonomy" id="1076179"/>
    <lineage>
        <taxon>unclassified sequences</taxon>
        <taxon>metagenomes</taxon>
        <taxon>ecological metagenomes</taxon>
    </lineage>
</organism>
<comment type="caution">
    <text evidence="1">The sequence shown here is derived from an EMBL/GenBank/DDBJ whole genome shotgun (WGS) entry which is preliminary data.</text>
</comment>
<sequence>MTLITGRTGRRREVKNGINFGRLGIFGSESLKNGIEIGGRVLDNVGFDKNEVGFFEQITDVALAAADKVIDSNQQSAFFE</sequence>
<dbReference type="AlphaFoldDB" id="A0A644ZCB3"/>
<name>A0A644ZCB3_9ZZZZ</name>
<accession>A0A644ZCB3</accession>
<reference evidence="1" key="1">
    <citation type="submission" date="2019-08" db="EMBL/GenBank/DDBJ databases">
        <authorList>
            <person name="Kucharzyk K."/>
            <person name="Murdoch R.W."/>
            <person name="Higgins S."/>
            <person name="Loffler F."/>
        </authorList>
    </citation>
    <scope>NUCLEOTIDE SEQUENCE</scope>
</reference>